<dbReference type="AlphaFoldDB" id="A0AAU2VGM1"/>
<proteinExistence type="predicted"/>
<sequence>MRKIPTLFVRNPDDRRYVLPEVTPGCAWVLAGEGAATRKFDGTCVMFDGTDWWARREVKPGKIPPPGYVALSTDEVTGRTVGWEPIKQSSFATFHAEAVANVQVPTVPARPFAPGTYELIGPKINGNPEGRKSHRLILHAEADVVSLPGRDFDTVRQTVLQLAEIDHAEGIVFHRNPGDPNTEMAKIKARDFPKSL</sequence>
<name>A0AAU2VGM1_9ACTN</name>
<protein>
    <submittedName>
        <fullName evidence="1">Uncharacterized protein</fullName>
    </submittedName>
</protein>
<accession>A0AAU2VGM1</accession>
<gene>
    <name evidence="1" type="ORF">OG549_39440</name>
</gene>
<organism evidence="1">
    <name type="scientific">Streptomyces sp. NBC_00003</name>
    <dbReference type="NCBI Taxonomy" id="2903608"/>
    <lineage>
        <taxon>Bacteria</taxon>
        <taxon>Bacillati</taxon>
        <taxon>Actinomycetota</taxon>
        <taxon>Actinomycetes</taxon>
        <taxon>Kitasatosporales</taxon>
        <taxon>Streptomycetaceae</taxon>
        <taxon>Streptomyces</taxon>
    </lineage>
</organism>
<dbReference type="EMBL" id="CP108318">
    <property type="protein sequence ID" value="WTW66209.1"/>
    <property type="molecule type" value="Genomic_DNA"/>
</dbReference>
<evidence type="ECO:0000313" key="1">
    <source>
        <dbReference type="EMBL" id="WTW66209.1"/>
    </source>
</evidence>
<reference evidence="1" key="1">
    <citation type="submission" date="2022-10" db="EMBL/GenBank/DDBJ databases">
        <title>The complete genomes of actinobacterial strains from the NBC collection.</title>
        <authorList>
            <person name="Joergensen T.S."/>
            <person name="Alvarez Arevalo M."/>
            <person name="Sterndorff E.B."/>
            <person name="Faurdal D."/>
            <person name="Vuksanovic O."/>
            <person name="Mourched A.-S."/>
            <person name="Charusanti P."/>
            <person name="Shaw S."/>
            <person name="Blin K."/>
            <person name="Weber T."/>
        </authorList>
    </citation>
    <scope>NUCLEOTIDE SEQUENCE</scope>
    <source>
        <strain evidence="1">NBC_00003</strain>
    </source>
</reference>